<evidence type="ECO:0000313" key="10">
    <source>
        <dbReference type="Proteomes" id="UP000001876"/>
    </source>
</evidence>
<dbReference type="GeneID" id="9688869"/>
<evidence type="ECO:0000259" key="8">
    <source>
        <dbReference type="PROSITE" id="PS50011"/>
    </source>
</evidence>
<dbReference type="PROSITE" id="PS00107">
    <property type="entry name" value="PROTEIN_KINASE_ATP"/>
    <property type="match status" value="1"/>
</dbReference>
<accession>C1N5V3</accession>
<keyword evidence="3 6" id="KW-0547">Nucleotide-binding</keyword>
<dbReference type="GO" id="GO:0032968">
    <property type="term" value="P:positive regulation of transcription elongation by RNA polymerase II"/>
    <property type="evidence" value="ECO:0007669"/>
    <property type="project" value="TreeGrafter"/>
</dbReference>
<dbReference type="GO" id="GO:0000307">
    <property type="term" value="C:cyclin-dependent protein kinase holoenzyme complex"/>
    <property type="evidence" value="ECO:0007669"/>
    <property type="project" value="TreeGrafter"/>
</dbReference>
<dbReference type="OMA" id="YLVFNFC"/>
<keyword evidence="2" id="KW-0808">Transferase</keyword>
<keyword evidence="4" id="KW-0418">Kinase</keyword>
<dbReference type="FunFam" id="1.10.510.10:FF:000624">
    <property type="entry name" value="Mitogen-activated protein kinase"/>
    <property type="match status" value="1"/>
</dbReference>
<gene>
    <name evidence="9" type="ORF">MICPUCDRAFT_4690</name>
</gene>
<dbReference type="SMART" id="SM00220">
    <property type="entry name" value="S_TKc"/>
    <property type="match status" value="1"/>
</dbReference>
<evidence type="ECO:0000313" key="9">
    <source>
        <dbReference type="EMBL" id="EEH52357.1"/>
    </source>
</evidence>
<feature type="non-terminal residue" evidence="9">
    <location>
        <position position="1"/>
    </location>
</feature>
<dbReference type="Pfam" id="PF00069">
    <property type="entry name" value="Pkinase"/>
    <property type="match status" value="1"/>
</dbReference>
<organism evidence="10">
    <name type="scientific">Micromonas pusilla (strain CCMP1545)</name>
    <name type="common">Picoplanktonic green alga</name>
    <dbReference type="NCBI Taxonomy" id="564608"/>
    <lineage>
        <taxon>Eukaryota</taxon>
        <taxon>Viridiplantae</taxon>
        <taxon>Chlorophyta</taxon>
        <taxon>Mamiellophyceae</taxon>
        <taxon>Mamiellales</taxon>
        <taxon>Mamiellaceae</taxon>
        <taxon>Micromonas</taxon>
    </lineage>
</organism>
<dbReference type="STRING" id="564608.C1N5V3"/>
<dbReference type="PROSITE" id="PS50011">
    <property type="entry name" value="PROTEIN_KINASE_DOM"/>
    <property type="match status" value="1"/>
</dbReference>
<dbReference type="PANTHER" id="PTHR24056">
    <property type="entry name" value="CELL DIVISION PROTEIN KINASE"/>
    <property type="match status" value="1"/>
</dbReference>
<feature type="domain" description="Protein kinase" evidence="8">
    <location>
        <begin position="1"/>
        <end position="313"/>
    </location>
</feature>
<protein>
    <submittedName>
        <fullName evidence="9">Predicted protein</fullName>
    </submittedName>
</protein>
<dbReference type="OrthoDB" id="28397at2759"/>
<dbReference type="GO" id="GO:0005634">
    <property type="term" value="C:nucleus"/>
    <property type="evidence" value="ECO:0007669"/>
    <property type="project" value="TreeGrafter"/>
</dbReference>
<evidence type="ECO:0000256" key="4">
    <source>
        <dbReference type="ARBA" id="ARBA00022777"/>
    </source>
</evidence>
<dbReference type="InterPro" id="IPR050108">
    <property type="entry name" value="CDK"/>
</dbReference>
<name>C1N5V3_MICPC</name>
<keyword evidence="1" id="KW-0723">Serine/threonine-protein kinase</keyword>
<sequence>LAKVGQGTFSRVYKASDLNEGGEPCALKEIRLERADKDTLSLVAREIMMLRKLGDHDNVVNLRAIAVDSNDAAAIYLVFEYLPHDLAGLMSSRASRMREKKKGGGGGGGDDDDDGGDVAAGRVLSPGEVKHVAKQLLKALAHCHAAGGMHRDVKCSNLLVDDTGDVKLADFGLSRTPRDAEPLTNHVVTLWYRPPELLLGARRYDSKVDVWSAGCVLAELLWGEPILPGRTEVEQLHLIFKLVGSEGSARLAEKCKGFAPTSKVKEYPRALEDRFGVLTERFDANALDLVSRLLSLDPDDRPTAAEAARHPYF</sequence>
<dbReference type="Gene3D" id="3.30.200.20">
    <property type="entry name" value="Phosphorylase Kinase, domain 1"/>
    <property type="match status" value="1"/>
</dbReference>
<reference evidence="9 10" key="1">
    <citation type="journal article" date="2009" name="Science">
        <title>Green evolution and dynamic adaptations revealed by genomes of the marine picoeukaryotes Micromonas.</title>
        <authorList>
            <person name="Worden A.Z."/>
            <person name="Lee J.H."/>
            <person name="Mock T."/>
            <person name="Rouze P."/>
            <person name="Simmons M.P."/>
            <person name="Aerts A.L."/>
            <person name="Allen A.E."/>
            <person name="Cuvelier M.L."/>
            <person name="Derelle E."/>
            <person name="Everett M.V."/>
            <person name="Foulon E."/>
            <person name="Grimwood J."/>
            <person name="Gundlach H."/>
            <person name="Henrissat B."/>
            <person name="Napoli C."/>
            <person name="McDonald S.M."/>
            <person name="Parker M.S."/>
            <person name="Rombauts S."/>
            <person name="Salamov A."/>
            <person name="Von Dassow P."/>
            <person name="Badger J.H."/>
            <person name="Coutinho P.M."/>
            <person name="Demir E."/>
            <person name="Dubchak I."/>
            <person name="Gentemann C."/>
            <person name="Eikrem W."/>
            <person name="Gready J.E."/>
            <person name="John U."/>
            <person name="Lanier W."/>
            <person name="Lindquist E.A."/>
            <person name="Lucas S."/>
            <person name="Mayer K.F."/>
            <person name="Moreau H."/>
            <person name="Not F."/>
            <person name="Otillar R."/>
            <person name="Panaud O."/>
            <person name="Pangilinan J."/>
            <person name="Paulsen I."/>
            <person name="Piegu B."/>
            <person name="Poliakov A."/>
            <person name="Robbens S."/>
            <person name="Schmutz J."/>
            <person name="Toulza E."/>
            <person name="Wyss T."/>
            <person name="Zelensky A."/>
            <person name="Zhou K."/>
            <person name="Armbrust E.V."/>
            <person name="Bhattacharya D."/>
            <person name="Goodenough U.W."/>
            <person name="Van de Peer Y."/>
            <person name="Grigoriev I.V."/>
        </authorList>
    </citation>
    <scope>NUCLEOTIDE SEQUENCE [LARGE SCALE GENOMIC DNA]</scope>
    <source>
        <strain evidence="9 10">CCMP1545</strain>
    </source>
</reference>
<feature type="region of interest" description="Disordered" evidence="7">
    <location>
        <begin position="97"/>
        <end position="120"/>
    </location>
</feature>
<dbReference type="InterPro" id="IPR000719">
    <property type="entry name" value="Prot_kinase_dom"/>
</dbReference>
<evidence type="ECO:0000256" key="2">
    <source>
        <dbReference type="ARBA" id="ARBA00022679"/>
    </source>
</evidence>
<dbReference type="eggNOG" id="KOG0600">
    <property type="taxonomic scope" value="Eukaryota"/>
</dbReference>
<dbReference type="Gene3D" id="1.10.510.10">
    <property type="entry name" value="Transferase(Phosphotransferase) domain 1"/>
    <property type="match status" value="1"/>
</dbReference>
<dbReference type="GO" id="GO:0005524">
    <property type="term" value="F:ATP binding"/>
    <property type="evidence" value="ECO:0007669"/>
    <property type="project" value="UniProtKB-UniRule"/>
</dbReference>
<evidence type="ECO:0000256" key="7">
    <source>
        <dbReference type="SAM" id="MobiDB-lite"/>
    </source>
</evidence>
<evidence type="ECO:0000256" key="3">
    <source>
        <dbReference type="ARBA" id="ARBA00022741"/>
    </source>
</evidence>
<keyword evidence="5 6" id="KW-0067">ATP-binding</keyword>
<evidence type="ECO:0000256" key="5">
    <source>
        <dbReference type="ARBA" id="ARBA00022840"/>
    </source>
</evidence>
<dbReference type="InterPro" id="IPR017441">
    <property type="entry name" value="Protein_kinase_ATP_BS"/>
</dbReference>
<feature type="non-terminal residue" evidence="9">
    <location>
        <position position="313"/>
    </location>
</feature>
<dbReference type="Proteomes" id="UP000001876">
    <property type="component" value="Unassembled WGS sequence"/>
</dbReference>
<feature type="binding site" evidence="6">
    <location>
        <position position="28"/>
    </location>
    <ligand>
        <name>ATP</name>
        <dbReference type="ChEBI" id="CHEBI:30616"/>
    </ligand>
</feature>
<dbReference type="PANTHER" id="PTHR24056:SF397">
    <property type="entry name" value="OS11G0242500 PROTEIN"/>
    <property type="match status" value="1"/>
</dbReference>
<dbReference type="AlphaFoldDB" id="C1N5V3"/>
<evidence type="ECO:0000256" key="6">
    <source>
        <dbReference type="PROSITE-ProRule" id="PRU10141"/>
    </source>
</evidence>
<dbReference type="RefSeq" id="XP_003063221.1">
    <property type="nucleotide sequence ID" value="XM_003063175.1"/>
</dbReference>
<dbReference type="EMBL" id="GG663748">
    <property type="protein sequence ID" value="EEH52357.1"/>
    <property type="molecule type" value="Genomic_DNA"/>
</dbReference>
<keyword evidence="10" id="KW-1185">Reference proteome</keyword>
<dbReference type="SUPFAM" id="SSF56112">
    <property type="entry name" value="Protein kinase-like (PK-like)"/>
    <property type="match status" value="1"/>
</dbReference>
<dbReference type="InterPro" id="IPR011009">
    <property type="entry name" value="Kinase-like_dom_sf"/>
</dbReference>
<proteinExistence type="predicted"/>
<evidence type="ECO:0000256" key="1">
    <source>
        <dbReference type="ARBA" id="ARBA00022527"/>
    </source>
</evidence>
<dbReference type="KEGG" id="mpp:MICPUCDRAFT_4690"/>
<dbReference type="GO" id="GO:0008353">
    <property type="term" value="F:RNA polymerase II CTD heptapeptide repeat kinase activity"/>
    <property type="evidence" value="ECO:0007669"/>
    <property type="project" value="TreeGrafter"/>
</dbReference>